<evidence type="ECO:0000313" key="2">
    <source>
        <dbReference type="Proteomes" id="UP000054270"/>
    </source>
</evidence>
<proteinExistence type="predicted"/>
<dbReference type="Proteomes" id="UP000054270">
    <property type="component" value="Unassembled WGS sequence"/>
</dbReference>
<dbReference type="AlphaFoldDB" id="A0A0D2PCF1"/>
<dbReference type="EMBL" id="KN817528">
    <property type="protein sequence ID" value="KJA26201.1"/>
    <property type="molecule type" value="Genomic_DNA"/>
</dbReference>
<accession>A0A0D2PCF1</accession>
<name>A0A0D2PCF1_HYPSF</name>
<organism evidence="1 2">
    <name type="scientific">Hypholoma sublateritium (strain FD-334 SS-4)</name>
    <dbReference type="NCBI Taxonomy" id="945553"/>
    <lineage>
        <taxon>Eukaryota</taxon>
        <taxon>Fungi</taxon>
        <taxon>Dikarya</taxon>
        <taxon>Basidiomycota</taxon>
        <taxon>Agaricomycotina</taxon>
        <taxon>Agaricomycetes</taxon>
        <taxon>Agaricomycetidae</taxon>
        <taxon>Agaricales</taxon>
        <taxon>Agaricineae</taxon>
        <taxon>Strophariaceae</taxon>
        <taxon>Hypholoma</taxon>
    </lineage>
</organism>
<gene>
    <name evidence="1" type="ORF">HYPSUDRAFT_36451</name>
</gene>
<dbReference type="OrthoDB" id="2691851at2759"/>
<reference evidence="2" key="1">
    <citation type="submission" date="2014-04" db="EMBL/GenBank/DDBJ databases">
        <title>Evolutionary Origins and Diversification of the Mycorrhizal Mutualists.</title>
        <authorList>
            <consortium name="DOE Joint Genome Institute"/>
            <consortium name="Mycorrhizal Genomics Consortium"/>
            <person name="Kohler A."/>
            <person name="Kuo A."/>
            <person name="Nagy L.G."/>
            <person name="Floudas D."/>
            <person name="Copeland A."/>
            <person name="Barry K.W."/>
            <person name="Cichocki N."/>
            <person name="Veneault-Fourrey C."/>
            <person name="LaButti K."/>
            <person name="Lindquist E.A."/>
            <person name="Lipzen A."/>
            <person name="Lundell T."/>
            <person name="Morin E."/>
            <person name="Murat C."/>
            <person name="Riley R."/>
            <person name="Ohm R."/>
            <person name="Sun H."/>
            <person name="Tunlid A."/>
            <person name="Henrissat B."/>
            <person name="Grigoriev I.V."/>
            <person name="Hibbett D.S."/>
            <person name="Martin F."/>
        </authorList>
    </citation>
    <scope>NUCLEOTIDE SEQUENCE [LARGE SCALE GENOMIC DNA]</scope>
    <source>
        <strain evidence="2">FD-334 SS-4</strain>
    </source>
</reference>
<sequence length="81" mass="9338">MINPQSIPTQILPKRVHMAIVESNIPRLRELLMVSYRAGSSVVALLEKVKQAAQRKYSPKSYNEAQYQLGYQIPNDIYFSR</sequence>
<keyword evidence="2" id="KW-1185">Reference proteome</keyword>
<evidence type="ECO:0000313" key="1">
    <source>
        <dbReference type="EMBL" id="KJA26201.1"/>
    </source>
</evidence>
<protein>
    <submittedName>
        <fullName evidence="1">Uncharacterized protein</fullName>
    </submittedName>
</protein>